<comment type="function">
    <text evidence="6">Component of the Mediator complex, a coactivator involved in the regulated transcription of nearly all RNA polymerase II-dependent genes. Mediator functions as a bridge to convey information from gene-specific regulatory proteins to the basal RNA polymerase II transcription machinery. Mediator is recruited to promoters by direct interactions with regulatory proteins and serves as a scaffold for the assembly of a functional preinitiation complex with RNA polymerase II and the general transcription factors.</text>
</comment>
<protein>
    <recommendedName>
        <fullName evidence="6">Mediator of RNA polymerase II transcription subunit 6</fullName>
    </recommendedName>
    <alternativeName>
        <fullName evidence="6">Mediator complex subunit 6</fullName>
    </alternativeName>
</protein>
<dbReference type="AlphaFoldDB" id="A0A976QUP5"/>
<gene>
    <name evidence="6" type="primary">MED6</name>
    <name evidence="7" type="ORF">MACK_002025</name>
</gene>
<evidence type="ECO:0000313" key="7">
    <source>
        <dbReference type="EMBL" id="UKK01212.1"/>
    </source>
</evidence>
<proteinExistence type="inferred from homology"/>
<organism evidence="7 8">
    <name type="scientific">Theileria orientalis</name>
    <dbReference type="NCBI Taxonomy" id="68886"/>
    <lineage>
        <taxon>Eukaryota</taxon>
        <taxon>Sar</taxon>
        <taxon>Alveolata</taxon>
        <taxon>Apicomplexa</taxon>
        <taxon>Aconoidasida</taxon>
        <taxon>Piroplasmida</taxon>
        <taxon>Theileriidae</taxon>
        <taxon>Theileria</taxon>
    </lineage>
</organism>
<dbReference type="InterPro" id="IPR007018">
    <property type="entry name" value="Mediator_Med6"/>
</dbReference>
<comment type="subunit">
    <text evidence="6">Component of the Mediator complex.</text>
</comment>
<keyword evidence="5 6" id="KW-0539">Nucleus</keyword>
<dbReference type="Proteomes" id="UP000244811">
    <property type="component" value="Chromosome 3"/>
</dbReference>
<dbReference type="Gene3D" id="3.10.450.580">
    <property type="entry name" value="Mediator complex, subunit Med6"/>
    <property type="match status" value="1"/>
</dbReference>
<evidence type="ECO:0000256" key="4">
    <source>
        <dbReference type="ARBA" id="ARBA00023163"/>
    </source>
</evidence>
<dbReference type="GO" id="GO:0016592">
    <property type="term" value="C:mediator complex"/>
    <property type="evidence" value="ECO:0007669"/>
    <property type="project" value="InterPro"/>
</dbReference>
<sequence length="260" mass="30337">MSVDTFQPSPDDIKDFIFDFEDECKIEFIDPRYLSLNTLDSDNSALDYFYLSPFYLNHRDKALNEAIRAGKTVDDYQVGLIFKVTYNNLDTLNEEALKFGSNTASRSQFYVMSSIFHITLFSRDLGRTGVETTPIKIYYIIQGSIFMCPPFGSLVRTKLHQYISDFERFYDRLNNISSWSITNGYVWNPKERNVNREIEKLSERYGFNACEEKDYVSDGNMNIFYLKSEDKIGARILQDELSKVTEELQKQSKVDEPNNQ</sequence>
<dbReference type="Pfam" id="PF04934">
    <property type="entry name" value="Med6"/>
    <property type="match status" value="1"/>
</dbReference>
<dbReference type="InterPro" id="IPR038566">
    <property type="entry name" value="Mediator_Med6_sf"/>
</dbReference>
<evidence type="ECO:0000256" key="3">
    <source>
        <dbReference type="ARBA" id="ARBA00023015"/>
    </source>
</evidence>
<name>A0A976QUP5_THEOR</name>
<keyword evidence="3 6" id="KW-0805">Transcription regulation</keyword>
<evidence type="ECO:0000256" key="1">
    <source>
        <dbReference type="ARBA" id="ARBA00004123"/>
    </source>
</evidence>
<comment type="similarity">
    <text evidence="2 6">Belongs to the Mediator complex subunit 6 family.</text>
</comment>
<keyword evidence="6" id="KW-0010">Activator</keyword>
<accession>A0A976QUP5</accession>
<dbReference type="GO" id="GO:0006357">
    <property type="term" value="P:regulation of transcription by RNA polymerase II"/>
    <property type="evidence" value="ECO:0007669"/>
    <property type="project" value="InterPro"/>
</dbReference>
<comment type="subcellular location">
    <subcellularLocation>
        <location evidence="1 6">Nucleus</location>
    </subcellularLocation>
</comment>
<evidence type="ECO:0000256" key="2">
    <source>
        <dbReference type="ARBA" id="ARBA00007526"/>
    </source>
</evidence>
<dbReference type="GO" id="GO:0003712">
    <property type="term" value="F:transcription coregulator activity"/>
    <property type="evidence" value="ECO:0007669"/>
    <property type="project" value="InterPro"/>
</dbReference>
<keyword evidence="4 6" id="KW-0804">Transcription</keyword>
<dbReference type="EMBL" id="CP056070">
    <property type="protein sequence ID" value="UKK01212.1"/>
    <property type="molecule type" value="Genomic_DNA"/>
</dbReference>
<evidence type="ECO:0000256" key="6">
    <source>
        <dbReference type="RuleBase" id="RU364143"/>
    </source>
</evidence>
<evidence type="ECO:0000256" key="5">
    <source>
        <dbReference type="ARBA" id="ARBA00023242"/>
    </source>
</evidence>
<evidence type="ECO:0000313" key="8">
    <source>
        <dbReference type="Proteomes" id="UP000244811"/>
    </source>
</evidence>
<reference evidence="7" key="1">
    <citation type="submission" date="2022-07" db="EMBL/GenBank/DDBJ databases">
        <title>Evaluation of T. orientalis genome assembly methods using nanopore sequencing and analysis of variation between genomes.</title>
        <authorList>
            <person name="Yam J."/>
            <person name="Micallef M.L."/>
            <person name="Liu M."/>
            <person name="Djordjevic S.P."/>
            <person name="Bogema D.R."/>
            <person name="Jenkins C."/>
        </authorList>
    </citation>
    <scope>NUCLEOTIDE SEQUENCE</scope>
    <source>
        <strain evidence="7">Goon Nure</strain>
    </source>
</reference>
<dbReference type="PANTHER" id="PTHR13104">
    <property type="entry name" value="MED-6-RELATED"/>
    <property type="match status" value="1"/>
</dbReference>